<reference evidence="1" key="1">
    <citation type="submission" date="2021-05" db="EMBL/GenBank/DDBJ databases">
        <authorList>
            <person name="Alioto T."/>
            <person name="Alioto T."/>
            <person name="Gomez Garrido J."/>
        </authorList>
    </citation>
    <scope>NUCLEOTIDE SEQUENCE</scope>
</reference>
<protein>
    <submittedName>
        <fullName evidence="1">Uncharacterized protein</fullName>
    </submittedName>
</protein>
<name>A0A8D8SK25_9HEMI</name>
<dbReference type="EMBL" id="HBUF01221503">
    <property type="protein sequence ID" value="CAG6669600.1"/>
    <property type="molecule type" value="Transcribed_RNA"/>
</dbReference>
<organism evidence="1">
    <name type="scientific">Cacopsylla melanoneura</name>
    <dbReference type="NCBI Taxonomy" id="428564"/>
    <lineage>
        <taxon>Eukaryota</taxon>
        <taxon>Metazoa</taxon>
        <taxon>Ecdysozoa</taxon>
        <taxon>Arthropoda</taxon>
        <taxon>Hexapoda</taxon>
        <taxon>Insecta</taxon>
        <taxon>Pterygota</taxon>
        <taxon>Neoptera</taxon>
        <taxon>Paraneoptera</taxon>
        <taxon>Hemiptera</taxon>
        <taxon>Sternorrhyncha</taxon>
        <taxon>Psylloidea</taxon>
        <taxon>Psyllidae</taxon>
        <taxon>Psyllinae</taxon>
        <taxon>Cacopsylla</taxon>
    </lineage>
</organism>
<evidence type="ECO:0000313" key="1">
    <source>
        <dbReference type="EMBL" id="CAG6669600.1"/>
    </source>
</evidence>
<proteinExistence type="predicted"/>
<dbReference type="AlphaFoldDB" id="A0A8D8SK25"/>
<sequence>MFPQLERDKLFSRNPVRAFYLFPVKVIATVWLGDFKQELFYRWWAREAPIMKCSHFIFGVLLGTWSHLSYPLTHCSRRETKYNTKWEAKYLCFCSLLTCCGVASCSQLSCILQLVSST</sequence>
<accession>A0A8D8SK25</accession>